<dbReference type="OrthoDB" id="340431at2759"/>
<feature type="region of interest" description="Disordered" evidence="1">
    <location>
        <begin position="63"/>
        <end position="90"/>
    </location>
</feature>
<sequence>MLPLEERLASANGLQRSSVLLEARASLRLAPQGVEARARRLDTITVLSFLGALEDSLPRISEFEESRQGEKEKDLISRTCNRSDPMDEGQ</sequence>
<evidence type="ECO:0000313" key="2">
    <source>
        <dbReference type="EMBL" id="GFS44260.1"/>
    </source>
</evidence>
<accession>A0A7J0DZ41</accession>
<feature type="compositionally biased region" description="Basic and acidic residues" evidence="1">
    <location>
        <begin position="63"/>
        <end position="76"/>
    </location>
</feature>
<comment type="caution">
    <text evidence="2">The sequence shown here is derived from an EMBL/GenBank/DDBJ whole genome shotgun (WGS) entry which is preliminary data.</text>
</comment>
<name>A0A7J0DZ41_9ERIC</name>
<keyword evidence="3" id="KW-1185">Reference proteome</keyword>
<protein>
    <submittedName>
        <fullName evidence="2">Uncharacterized protein</fullName>
    </submittedName>
</protein>
<reference evidence="3" key="1">
    <citation type="submission" date="2019-07" db="EMBL/GenBank/DDBJ databases">
        <title>De Novo Assembly of kiwifruit Actinidia rufa.</title>
        <authorList>
            <person name="Sugita-Konishi S."/>
            <person name="Sato K."/>
            <person name="Mori E."/>
            <person name="Abe Y."/>
            <person name="Kisaki G."/>
            <person name="Hamano K."/>
            <person name="Suezawa K."/>
            <person name="Otani M."/>
            <person name="Fukuda T."/>
            <person name="Manabe T."/>
            <person name="Gomi K."/>
            <person name="Tabuchi M."/>
            <person name="Akimitsu K."/>
            <person name="Kataoka I."/>
        </authorList>
    </citation>
    <scope>NUCLEOTIDE SEQUENCE [LARGE SCALE GENOMIC DNA]</scope>
    <source>
        <strain evidence="3">cv. Fuchu</strain>
    </source>
</reference>
<dbReference type="AlphaFoldDB" id="A0A7J0DZ41"/>
<organism evidence="2 3">
    <name type="scientific">Actinidia rufa</name>
    <dbReference type="NCBI Taxonomy" id="165716"/>
    <lineage>
        <taxon>Eukaryota</taxon>
        <taxon>Viridiplantae</taxon>
        <taxon>Streptophyta</taxon>
        <taxon>Embryophyta</taxon>
        <taxon>Tracheophyta</taxon>
        <taxon>Spermatophyta</taxon>
        <taxon>Magnoliopsida</taxon>
        <taxon>eudicotyledons</taxon>
        <taxon>Gunneridae</taxon>
        <taxon>Pentapetalae</taxon>
        <taxon>asterids</taxon>
        <taxon>Ericales</taxon>
        <taxon>Actinidiaceae</taxon>
        <taxon>Actinidia</taxon>
    </lineage>
</organism>
<evidence type="ECO:0000313" key="3">
    <source>
        <dbReference type="Proteomes" id="UP000585474"/>
    </source>
</evidence>
<dbReference type="Proteomes" id="UP000585474">
    <property type="component" value="Unassembled WGS sequence"/>
</dbReference>
<evidence type="ECO:0000256" key="1">
    <source>
        <dbReference type="SAM" id="MobiDB-lite"/>
    </source>
</evidence>
<proteinExistence type="predicted"/>
<gene>
    <name evidence="2" type="ORF">Acr_00g0089420</name>
</gene>
<dbReference type="EMBL" id="BJWL01000435">
    <property type="protein sequence ID" value="GFS44260.1"/>
    <property type="molecule type" value="Genomic_DNA"/>
</dbReference>